<protein>
    <submittedName>
        <fullName evidence="3">Chitobiase/beta-hexosaminidase C-terminal domain-containing protein</fullName>
    </submittedName>
</protein>
<dbReference type="Pfam" id="PF03174">
    <property type="entry name" value="CHB_HEX_C"/>
    <property type="match status" value="1"/>
</dbReference>
<evidence type="ECO:0000313" key="3">
    <source>
        <dbReference type="EMBL" id="MBD1388167.1"/>
    </source>
</evidence>
<sequence>MYLTTMDGGQQSAISHQLADGKLHAYVPFPDVAIEYRQLGGKWQQYQHPIPDNATTELRSRSVSGERFSRISRYQNNR</sequence>
<organism evidence="3 4">
    <name type="scientific">Neiella litorisoli</name>
    <dbReference type="NCBI Taxonomy" id="2771431"/>
    <lineage>
        <taxon>Bacteria</taxon>
        <taxon>Pseudomonadati</taxon>
        <taxon>Pseudomonadota</taxon>
        <taxon>Gammaproteobacteria</taxon>
        <taxon>Alteromonadales</taxon>
        <taxon>Echinimonadaceae</taxon>
        <taxon>Neiella</taxon>
    </lineage>
</organism>
<name>A0A8J6QGU7_9GAMM</name>
<comment type="caution">
    <text evidence="3">The sequence shown here is derived from an EMBL/GenBank/DDBJ whole genome shotgun (WGS) entry which is preliminary data.</text>
</comment>
<evidence type="ECO:0000256" key="1">
    <source>
        <dbReference type="SAM" id="MobiDB-lite"/>
    </source>
</evidence>
<dbReference type="RefSeq" id="WP_191143273.1">
    <property type="nucleotide sequence ID" value="NZ_JACXAF010000001.1"/>
</dbReference>
<dbReference type="EMBL" id="JACXAF010000001">
    <property type="protein sequence ID" value="MBD1388167.1"/>
    <property type="molecule type" value="Genomic_DNA"/>
</dbReference>
<dbReference type="Proteomes" id="UP000638014">
    <property type="component" value="Unassembled WGS sequence"/>
</dbReference>
<dbReference type="InterPro" id="IPR013783">
    <property type="entry name" value="Ig-like_fold"/>
</dbReference>
<feature type="region of interest" description="Disordered" evidence="1">
    <location>
        <begin position="48"/>
        <end position="78"/>
    </location>
</feature>
<reference evidence="3" key="1">
    <citation type="submission" date="2020-09" db="EMBL/GenBank/DDBJ databases">
        <title>A novel bacterium of genus Neiella, isolated from South China Sea.</title>
        <authorList>
            <person name="Huang H."/>
            <person name="Mo K."/>
            <person name="Hu Y."/>
        </authorList>
    </citation>
    <scope>NUCLEOTIDE SEQUENCE</scope>
    <source>
        <strain evidence="3">HB171785</strain>
    </source>
</reference>
<dbReference type="InterPro" id="IPR014756">
    <property type="entry name" value="Ig_E-set"/>
</dbReference>
<evidence type="ECO:0000259" key="2">
    <source>
        <dbReference type="Pfam" id="PF03174"/>
    </source>
</evidence>
<dbReference type="Gene3D" id="2.60.40.10">
    <property type="entry name" value="Immunoglobulins"/>
    <property type="match status" value="1"/>
</dbReference>
<evidence type="ECO:0000313" key="4">
    <source>
        <dbReference type="Proteomes" id="UP000638014"/>
    </source>
</evidence>
<feature type="domain" description="Chitobiase C-terminal" evidence="2">
    <location>
        <begin position="18"/>
        <end position="70"/>
    </location>
</feature>
<dbReference type="InterPro" id="IPR004867">
    <property type="entry name" value="CHB_C_dom"/>
</dbReference>
<dbReference type="AlphaFoldDB" id="A0A8J6QGU7"/>
<feature type="compositionally biased region" description="Polar residues" evidence="1">
    <location>
        <begin position="53"/>
        <end position="63"/>
    </location>
</feature>
<accession>A0A8J6QGU7</accession>
<dbReference type="SUPFAM" id="SSF81296">
    <property type="entry name" value="E set domains"/>
    <property type="match status" value="1"/>
</dbReference>
<keyword evidence="4" id="KW-1185">Reference proteome</keyword>
<proteinExistence type="predicted"/>
<gene>
    <name evidence="3" type="ORF">IC617_01875</name>
</gene>